<dbReference type="EMBL" id="CP072842">
    <property type="protein sequence ID" value="QTV06919.1"/>
    <property type="molecule type" value="Genomic_DNA"/>
</dbReference>
<keyword evidence="2 8" id="KW-0645">Protease</keyword>
<evidence type="ECO:0000256" key="1">
    <source>
        <dbReference type="ARBA" id="ARBA00008136"/>
    </source>
</evidence>
<keyword evidence="3" id="KW-0227">DNA damage</keyword>
<comment type="similarity">
    <text evidence="1 8">Belongs to the SOS response-associated peptidase family.</text>
</comment>
<keyword evidence="6" id="KW-0238">DNA-binding</keyword>
<keyword evidence="4 8" id="KW-0378">Hydrolase</keyword>
<keyword evidence="7" id="KW-0456">Lyase</keyword>
<sequence length="199" mass="23330">MCFHQKIDKKPEQIEKKFNAQFKFFQDYKPQKTINGFDFPSTPVIKNTDKFTIEMLQWGLIPNWATADWNRAFTLNARVETLSEKPAFRNITQNRCLVITNGFYEWQHNGKIKTKYEIGFEDELFAFAGIYDEFEGKESYSIVTTEAEGIMREIHNTKLRMPIALKTEEDMESWLTGESAKIRSDFSAINLDPIQLNLF</sequence>
<reference evidence="10" key="2">
    <citation type="submission" date="2021-04" db="EMBL/GenBank/DDBJ databases">
        <title>Taxonomy of Flavobacteriaceae bacterium ZY171143.</title>
        <authorList>
            <person name="Li F."/>
        </authorList>
    </citation>
    <scope>NUCLEOTIDE SEQUENCE [LARGE SCALE GENOMIC DNA]</scope>
    <source>
        <strain evidence="10">ZY171143</strain>
    </source>
</reference>
<dbReference type="Pfam" id="PF02586">
    <property type="entry name" value="SRAP"/>
    <property type="match status" value="1"/>
</dbReference>
<dbReference type="SUPFAM" id="SSF143081">
    <property type="entry name" value="BB1717-like"/>
    <property type="match status" value="1"/>
</dbReference>
<reference evidence="9 10" key="1">
    <citation type="journal article" date="2021" name="Int. J. Syst. Evol. Microbiol.">
        <title>Faecalibacter bovis sp. nov., isolated from cow faeces.</title>
        <authorList>
            <person name="Li F."/>
            <person name="Zhao W."/>
            <person name="Hong Q."/>
            <person name="Shao Q."/>
            <person name="Song J."/>
            <person name="Yang S."/>
        </authorList>
    </citation>
    <scope>NUCLEOTIDE SEQUENCE [LARGE SCALE GENOMIC DNA]</scope>
    <source>
        <strain evidence="9 10">ZY171143</strain>
    </source>
</reference>
<evidence type="ECO:0000256" key="4">
    <source>
        <dbReference type="ARBA" id="ARBA00022801"/>
    </source>
</evidence>
<keyword evidence="10" id="KW-1185">Reference proteome</keyword>
<accession>A0ABX7XHA7</accession>
<protein>
    <recommendedName>
        <fullName evidence="8">Abasic site processing protein</fullName>
        <ecNumber evidence="8">3.4.-.-</ecNumber>
    </recommendedName>
</protein>
<dbReference type="PANTHER" id="PTHR13604:SF0">
    <property type="entry name" value="ABASIC SITE PROCESSING PROTEIN HMCES"/>
    <property type="match status" value="1"/>
</dbReference>
<evidence type="ECO:0000256" key="7">
    <source>
        <dbReference type="ARBA" id="ARBA00023239"/>
    </source>
</evidence>
<evidence type="ECO:0000313" key="10">
    <source>
        <dbReference type="Proteomes" id="UP000672011"/>
    </source>
</evidence>
<organism evidence="9 10">
    <name type="scientific">Faecalibacter bovis</name>
    <dbReference type="NCBI Taxonomy" id="2898187"/>
    <lineage>
        <taxon>Bacteria</taxon>
        <taxon>Pseudomonadati</taxon>
        <taxon>Bacteroidota</taxon>
        <taxon>Flavobacteriia</taxon>
        <taxon>Flavobacteriales</taxon>
        <taxon>Weeksellaceae</taxon>
        <taxon>Faecalibacter</taxon>
    </lineage>
</organism>
<evidence type="ECO:0000256" key="2">
    <source>
        <dbReference type="ARBA" id="ARBA00022670"/>
    </source>
</evidence>
<evidence type="ECO:0000256" key="3">
    <source>
        <dbReference type="ARBA" id="ARBA00022763"/>
    </source>
</evidence>
<evidence type="ECO:0000313" key="9">
    <source>
        <dbReference type="EMBL" id="QTV06919.1"/>
    </source>
</evidence>
<dbReference type="Gene3D" id="3.90.1680.10">
    <property type="entry name" value="SOS response associated peptidase-like"/>
    <property type="match status" value="1"/>
</dbReference>
<gene>
    <name evidence="9" type="ORF">J9309_06325</name>
</gene>
<keyword evidence="5" id="KW-0190">Covalent protein-DNA linkage</keyword>
<evidence type="ECO:0000256" key="8">
    <source>
        <dbReference type="RuleBase" id="RU364100"/>
    </source>
</evidence>
<proteinExistence type="inferred from homology"/>
<dbReference type="PANTHER" id="PTHR13604">
    <property type="entry name" value="DC12-RELATED"/>
    <property type="match status" value="1"/>
</dbReference>
<dbReference type="EC" id="3.4.-.-" evidence="8"/>
<name>A0ABX7XHA7_9FLAO</name>
<dbReference type="InterPro" id="IPR003738">
    <property type="entry name" value="SRAP"/>
</dbReference>
<dbReference type="RefSeq" id="WP_230477708.1">
    <property type="nucleotide sequence ID" value="NZ_CP072842.1"/>
</dbReference>
<evidence type="ECO:0000256" key="5">
    <source>
        <dbReference type="ARBA" id="ARBA00023124"/>
    </source>
</evidence>
<dbReference type="Proteomes" id="UP000672011">
    <property type="component" value="Chromosome"/>
</dbReference>
<dbReference type="InterPro" id="IPR036590">
    <property type="entry name" value="SRAP-like"/>
</dbReference>
<evidence type="ECO:0000256" key="6">
    <source>
        <dbReference type="ARBA" id="ARBA00023125"/>
    </source>
</evidence>